<dbReference type="Proteomes" id="UP001325479">
    <property type="component" value="Chromosome"/>
</dbReference>
<reference evidence="2 3" key="1">
    <citation type="submission" date="2023-12" db="EMBL/GenBank/DDBJ databases">
        <title>Genome sequencing and assembly of bacterial species from a model synthetic community.</title>
        <authorList>
            <person name="Hogle S.L."/>
        </authorList>
    </citation>
    <scope>NUCLEOTIDE SEQUENCE [LARGE SCALE GENOMIC DNA]</scope>
    <source>
        <strain evidence="2 3">HAMBI 2494</strain>
    </source>
</reference>
<accession>A0ABZ0WEL3</accession>
<dbReference type="RefSeq" id="WP_114813181.1">
    <property type="nucleotide sequence ID" value="NZ_CP139965.1"/>
</dbReference>
<evidence type="ECO:0000313" key="3">
    <source>
        <dbReference type="Proteomes" id="UP001325479"/>
    </source>
</evidence>
<keyword evidence="3" id="KW-1185">Reference proteome</keyword>
<feature type="compositionally biased region" description="Polar residues" evidence="1">
    <location>
        <begin position="42"/>
        <end position="56"/>
    </location>
</feature>
<name>A0ABZ0WEL3_9BURK</name>
<dbReference type="InterPro" id="IPR049708">
    <property type="entry name" value="PP0621-like"/>
</dbReference>
<sequence length="117" mass="12201">MRQIFLLILLFVVGQWLAKALRRVDARPADRAGAGGGNAAGQQSDTASRRAGSTGTRLAEPMVRCTECGVHVPNSESVVAAGQPFCCEEHARRHVARTSAATAQPGSGRTGGDTSAR</sequence>
<feature type="region of interest" description="Disordered" evidence="1">
    <location>
        <begin position="27"/>
        <end position="57"/>
    </location>
</feature>
<evidence type="ECO:0000313" key="2">
    <source>
        <dbReference type="EMBL" id="WQD75792.1"/>
    </source>
</evidence>
<evidence type="ECO:0000256" key="1">
    <source>
        <dbReference type="SAM" id="MobiDB-lite"/>
    </source>
</evidence>
<organism evidence="2 3">
    <name type="scientific">Paraburkholderia kururiensis</name>
    <dbReference type="NCBI Taxonomy" id="984307"/>
    <lineage>
        <taxon>Bacteria</taxon>
        <taxon>Pseudomonadati</taxon>
        <taxon>Pseudomonadota</taxon>
        <taxon>Betaproteobacteria</taxon>
        <taxon>Burkholderiales</taxon>
        <taxon>Burkholderiaceae</taxon>
        <taxon>Paraburkholderia</taxon>
    </lineage>
</organism>
<dbReference type="EMBL" id="CP139965">
    <property type="protein sequence ID" value="WQD75792.1"/>
    <property type="molecule type" value="Genomic_DNA"/>
</dbReference>
<gene>
    <name evidence="2" type="ORF">U0042_16780</name>
</gene>
<proteinExistence type="predicted"/>
<dbReference type="NCBIfam" id="NF041023">
    <property type="entry name" value="PP0621_fam"/>
    <property type="match status" value="1"/>
</dbReference>
<feature type="region of interest" description="Disordered" evidence="1">
    <location>
        <begin position="94"/>
        <end position="117"/>
    </location>
</feature>
<protein>
    <submittedName>
        <fullName evidence="2">PP0621 family protein</fullName>
    </submittedName>
</protein>